<dbReference type="RefSeq" id="WP_385875366.1">
    <property type="nucleotide sequence ID" value="NZ_JBHLXE010000012.1"/>
</dbReference>
<reference evidence="1 2" key="1">
    <citation type="submission" date="2024-09" db="EMBL/GenBank/DDBJ databases">
        <authorList>
            <person name="Sun Q."/>
            <person name="Mori K."/>
        </authorList>
    </citation>
    <scope>NUCLEOTIDE SEQUENCE [LARGE SCALE GENOMIC DNA]</scope>
    <source>
        <strain evidence="1 2">CCM 8545</strain>
    </source>
</reference>
<evidence type="ECO:0000313" key="1">
    <source>
        <dbReference type="EMBL" id="MFC0178575.1"/>
    </source>
</evidence>
<sequence>MEKFEKWLLSTGENNLCKDDNGKYLLNTVQLALEAWQAGYELAKEEQDSNLTCDQCCNELGMDDGSIRLCCECKGKEKHYETETYNDEKLPPANTPVLARVIGYEDPLLVGYCDEERKWYFHYENEYFDCDTYVQCWCYLPDFSTDNTYKSWTKVRDKQPELNQEVIMCRNGVINAGAFYAKNETAGGFVWIYQSGLKTAVDVNDYWQPLPEPPKED</sequence>
<dbReference type="Proteomes" id="UP001589758">
    <property type="component" value="Unassembled WGS sequence"/>
</dbReference>
<evidence type="ECO:0008006" key="3">
    <source>
        <dbReference type="Google" id="ProtNLM"/>
    </source>
</evidence>
<organism evidence="1 2">
    <name type="scientific">Thorsellia kenyensis</name>
    <dbReference type="NCBI Taxonomy" id="1549888"/>
    <lineage>
        <taxon>Bacteria</taxon>
        <taxon>Pseudomonadati</taxon>
        <taxon>Pseudomonadota</taxon>
        <taxon>Gammaproteobacteria</taxon>
        <taxon>Enterobacterales</taxon>
        <taxon>Thorselliaceae</taxon>
        <taxon>Thorsellia</taxon>
    </lineage>
</organism>
<dbReference type="EMBL" id="JBHLXE010000012">
    <property type="protein sequence ID" value="MFC0178575.1"/>
    <property type="molecule type" value="Genomic_DNA"/>
</dbReference>
<gene>
    <name evidence="1" type="ORF">ACFFIT_00410</name>
</gene>
<name>A0ABV6C6K9_9GAMM</name>
<comment type="caution">
    <text evidence="1">The sequence shown here is derived from an EMBL/GenBank/DDBJ whole genome shotgun (WGS) entry which is preliminary data.</text>
</comment>
<accession>A0ABV6C6K9</accession>
<proteinExistence type="predicted"/>
<protein>
    <recommendedName>
        <fullName evidence="3">DUF551 domain-containing protein</fullName>
    </recommendedName>
</protein>
<evidence type="ECO:0000313" key="2">
    <source>
        <dbReference type="Proteomes" id="UP001589758"/>
    </source>
</evidence>
<keyword evidence="2" id="KW-1185">Reference proteome</keyword>